<evidence type="ECO:0000256" key="10">
    <source>
        <dbReference type="SAM" id="SignalP"/>
    </source>
</evidence>
<dbReference type="InterPro" id="IPR000337">
    <property type="entry name" value="GPCR_3"/>
</dbReference>
<dbReference type="PANTHER" id="PTHR10519">
    <property type="entry name" value="GABA-B RECEPTOR"/>
    <property type="match status" value="1"/>
</dbReference>
<evidence type="ECO:0000256" key="5">
    <source>
        <dbReference type="ARBA" id="ARBA00023136"/>
    </source>
</evidence>
<dbReference type="Proteomes" id="UP000290189">
    <property type="component" value="Unassembled WGS sequence"/>
</dbReference>
<proteinExistence type="predicted"/>
<feature type="transmembrane region" description="Helical" evidence="9">
    <location>
        <begin position="416"/>
        <end position="435"/>
    </location>
</feature>
<geneLocation type="mitochondrion" evidence="12"/>
<dbReference type="InterPro" id="IPR002455">
    <property type="entry name" value="GPCR3_GABA-B"/>
</dbReference>
<evidence type="ECO:0000256" key="2">
    <source>
        <dbReference type="ARBA" id="ARBA00022692"/>
    </source>
</evidence>
<gene>
    <name evidence="12" type="ORF">PLBR_LOCUS8956</name>
</gene>
<dbReference type="Pfam" id="PF00003">
    <property type="entry name" value="7tm_3"/>
    <property type="match status" value="1"/>
</dbReference>
<dbReference type="InterPro" id="IPR017978">
    <property type="entry name" value="GPCR_3_C"/>
</dbReference>
<evidence type="ECO:0000256" key="7">
    <source>
        <dbReference type="ARBA" id="ARBA00023180"/>
    </source>
</evidence>
<evidence type="ECO:0000256" key="9">
    <source>
        <dbReference type="SAM" id="Phobius"/>
    </source>
</evidence>
<dbReference type="GO" id="GO:0038039">
    <property type="term" value="C:G protein-coupled receptor heterodimeric complex"/>
    <property type="evidence" value="ECO:0007669"/>
    <property type="project" value="TreeGrafter"/>
</dbReference>
<keyword evidence="8" id="KW-0807">Transducer</keyword>
<feature type="transmembrane region" description="Helical" evidence="9">
    <location>
        <begin position="480"/>
        <end position="502"/>
    </location>
</feature>
<feature type="transmembrane region" description="Helical" evidence="9">
    <location>
        <begin position="447"/>
        <end position="468"/>
    </location>
</feature>
<evidence type="ECO:0000256" key="3">
    <source>
        <dbReference type="ARBA" id="ARBA00022989"/>
    </source>
</evidence>
<protein>
    <recommendedName>
        <fullName evidence="11">G-protein coupled receptors family 3 profile domain-containing protein</fullName>
    </recommendedName>
</protein>
<feature type="transmembrane region" description="Helical" evidence="9">
    <location>
        <begin position="523"/>
        <end position="556"/>
    </location>
</feature>
<keyword evidence="5 9" id="KW-0472">Membrane</keyword>
<sequence length="734" mass="79688">MKSARGRTAAAAVLAFVVLCYGGRAACFNRSALVNAVGENAGRDRGADLRPIVIEILDWDSIRGASAVGKILFEEVLGYRAIYSPDSPLASQMQQFQYVDCGKGLVDVDFENWPQSVPDLVVEWRDEKGLCQESGAIGYNGYDAVSIPSYLLTQYPSLNLNLGVMYRQAATTNLFIRSGTLPEDRMAERPFVPPWCASETSPPNCQDQLNQAAYFAYQCNVTKYSNSCIELYDYSSAWDPDMRQSLITNWHLNITIVYLGDGYSSYIQALYDSRAAFLLMDPVPSVTDAKNSFTRVYFKDFSRLCLKAIDGSRLDGSATTFDCDAPVQYLMKATGPSFRAEPRFQDAMVLFRQFILTLDDINVMISGPTDLDGLHETACRWLHDNVNTWRSWVSITPAPVAPTYVSFSAGARTACFVASAFGAAISLGMMGAVLYFRHRPAMKTGSIPFTCMISGLSAVTIASAVMFVMEPSPALCSARIVVFATVITFALSCILAKNLRIYRIFTTSAALPNTKQHASNRRVLLNALTATLPATAIAILHVAIAPPAVVAVQVASSSASQPLMANVCASGSWYDVVLYVYVAVLVVAGVRLSILAWNVPDSFNEGRFLAIGLYVIAFTAVIVIPVATLLTTQPTAALMVTYGGIVLATITSQIVITAPKLLAGFRNERVTTNASQTGAPDEFQTKVAGTTSSSRTGKSVDRDAEIAQVQRTIDALTKRLAELRAPAWIAVQPR</sequence>
<evidence type="ECO:0000256" key="8">
    <source>
        <dbReference type="ARBA" id="ARBA00023224"/>
    </source>
</evidence>
<keyword evidence="6" id="KW-0675">Receptor</keyword>
<evidence type="ECO:0000259" key="11">
    <source>
        <dbReference type="PROSITE" id="PS50259"/>
    </source>
</evidence>
<dbReference type="PRINTS" id="PR00248">
    <property type="entry name" value="GPCRMGR"/>
</dbReference>
<keyword evidence="7" id="KW-0325">Glycoprotein</keyword>
<dbReference type="GO" id="GO:0004965">
    <property type="term" value="F:G protein-coupled GABA receptor activity"/>
    <property type="evidence" value="ECO:0007669"/>
    <property type="project" value="InterPro"/>
</dbReference>
<dbReference type="PANTHER" id="PTHR10519:SF20">
    <property type="entry name" value="G-PROTEIN COUPLED RECEPTOR 156-RELATED"/>
    <property type="match status" value="1"/>
</dbReference>
<keyword evidence="4" id="KW-0297">G-protein coupled receptor</keyword>
<reference evidence="12 13" key="1">
    <citation type="submission" date="2018-03" db="EMBL/GenBank/DDBJ databases">
        <authorList>
            <person name="Fogelqvist J."/>
        </authorList>
    </citation>
    <scope>NUCLEOTIDE SEQUENCE [LARGE SCALE GENOMIC DNA]</scope>
</reference>
<dbReference type="PROSITE" id="PS50259">
    <property type="entry name" value="G_PROTEIN_RECEP_F3_4"/>
    <property type="match status" value="1"/>
</dbReference>
<organism evidence="12 13">
    <name type="scientific">Plasmodiophora brassicae</name>
    <name type="common">Clubroot disease agent</name>
    <dbReference type="NCBI Taxonomy" id="37360"/>
    <lineage>
        <taxon>Eukaryota</taxon>
        <taxon>Sar</taxon>
        <taxon>Rhizaria</taxon>
        <taxon>Endomyxa</taxon>
        <taxon>Phytomyxea</taxon>
        <taxon>Plasmodiophorida</taxon>
        <taxon>Plasmodiophoridae</taxon>
        <taxon>Plasmodiophora</taxon>
    </lineage>
</organism>
<evidence type="ECO:0000313" key="12">
    <source>
        <dbReference type="EMBL" id="SPR01741.1"/>
    </source>
</evidence>
<comment type="subcellular location">
    <subcellularLocation>
        <location evidence="1">Membrane</location>
        <topology evidence="1">Multi-pass membrane protein</topology>
    </subcellularLocation>
</comment>
<evidence type="ECO:0000313" key="13">
    <source>
        <dbReference type="Proteomes" id="UP000290189"/>
    </source>
</evidence>
<keyword evidence="2 9" id="KW-0812">Transmembrane</keyword>
<feature type="domain" description="G-protein coupled receptors family 3 profile" evidence="11">
    <location>
        <begin position="417"/>
        <end position="661"/>
    </location>
</feature>
<dbReference type="EMBL" id="OVEO01000019">
    <property type="protein sequence ID" value="SPR01741.1"/>
    <property type="molecule type" value="Genomic_DNA"/>
</dbReference>
<evidence type="ECO:0000256" key="4">
    <source>
        <dbReference type="ARBA" id="ARBA00023040"/>
    </source>
</evidence>
<name>A0A3P3YND8_PLABS</name>
<dbReference type="GO" id="GO:0007214">
    <property type="term" value="P:gamma-aminobutyric acid signaling pathway"/>
    <property type="evidence" value="ECO:0007669"/>
    <property type="project" value="TreeGrafter"/>
</dbReference>
<evidence type="ECO:0000256" key="6">
    <source>
        <dbReference type="ARBA" id="ARBA00023170"/>
    </source>
</evidence>
<feature type="chain" id="PRO_5018285863" description="G-protein coupled receptors family 3 profile domain-containing protein" evidence="10">
    <location>
        <begin position="26"/>
        <end position="734"/>
    </location>
</feature>
<evidence type="ECO:0000256" key="1">
    <source>
        <dbReference type="ARBA" id="ARBA00004141"/>
    </source>
</evidence>
<feature type="transmembrane region" description="Helical" evidence="9">
    <location>
        <begin position="608"/>
        <end position="630"/>
    </location>
</feature>
<keyword evidence="12" id="KW-0496">Mitochondrion</keyword>
<feature type="transmembrane region" description="Helical" evidence="9">
    <location>
        <begin position="576"/>
        <end position="596"/>
    </location>
</feature>
<feature type="signal peptide" evidence="10">
    <location>
        <begin position="1"/>
        <end position="25"/>
    </location>
</feature>
<accession>A0A3P3YND8</accession>
<keyword evidence="10" id="KW-0732">Signal</keyword>
<dbReference type="AlphaFoldDB" id="A0A3P3YND8"/>
<feature type="transmembrane region" description="Helical" evidence="9">
    <location>
        <begin position="636"/>
        <end position="656"/>
    </location>
</feature>
<keyword evidence="3 9" id="KW-1133">Transmembrane helix</keyword>